<accession>A0ABV0RPU3</accession>
<name>A0ABV0RPU3_9TELE</name>
<organism evidence="2 3">
    <name type="scientific">Xenoophorus captivus</name>
    <dbReference type="NCBI Taxonomy" id="1517983"/>
    <lineage>
        <taxon>Eukaryota</taxon>
        <taxon>Metazoa</taxon>
        <taxon>Chordata</taxon>
        <taxon>Craniata</taxon>
        <taxon>Vertebrata</taxon>
        <taxon>Euteleostomi</taxon>
        <taxon>Actinopterygii</taxon>
        <taxon>Neopterygii</taxon>
        <taxon>Teleostei</taxon>
        <taxon>Neoteleostei</taxon>
        <taxon>Acanthomorphata</taxon>
        <taxon>Ovalentaria</taxon>
        <taxon>Atherinomorphae</taxon>
        <taxon>Cyprinodontiformes</taxon>
        <taxon>Goodeidae</taxon>
        <taxon>Xenoophorus</taxon>
    </lineage>
</organism>
<dbReference type="PANTHER" id="PTHR15321:SF3">
    <property type="entry name" value="TP53-BINDING PROTEIN 1"/>
    <property type="match status" value="1"/>
</dbReference>
<feature type="non-terminal residue" evidence="2">
    <location>
        <position position="1"/>
    </location>
</feature>
<feature type="domain" description="BRCT" evidence="1">
    <location>
        <begin position="2"/>
        <end position="86"/>
    </location>
</feature>
<dbReference type="Proteomes" id="UP001434883">
    <property type="component" value="Unassembled WGS sequence"/>
</dbReference>
<dbReference type="EMBL" id="JAHRIN010052097">
    <property type="protein sequence ID" value="MEQ2209936.1"/>
    <property type="molecule type" value="Genomic_DNA"/>
</dbReference>
<dbReference type="Pfam" id="PF18428">
    <property type="entry name" value="BRCT_3"/>
    <property type="match status" value="1"/>
</dbReference>
<dbReference type="InterPro" id="IPR036420">
    <property type="entry name" value="BRCT_dom_sf"/>
</dbReference>
<evidence type="ECO:0000313" key="2">
    <source>
        <dbReference type="EMBL" id="MEQ2209936.1"/>
    </source>
</evidence>
<keyword evidence="3" id="KW-1185">Reference proteome</keyword>
<dbReference type="InterPro" id="IPR047250">
    <property type="entry name" value="BRCT_p53bp1-like_rpt2"/>
</dbReference>
<dbReference type="InterPro" id="IPR001357">
    <property type="entry name" value="BRCT_dom"/>
</dbReference>
<dbReference type="SUPFAM" id="SSF52113">
    <property type="entry name" value="BRCT domain"/>
    <property type="match status" value="1"/>
</dbReference>
<sequence length="112" mass="12170">HPRSSPFEALRVLLVSQKPDELWAQLATMGGASSVRQLQANPESSEVPAGKYDVVVTDHTCPPAVEKSVTSQEVPIVSPEWLIQSVICGEHLGFNSRPQYCHDFSFSSSSSS</sequence>
<dbReference type="Gene3D" id="3.40.50.10190">
    <property type="entry name" value="BRCT domain"/>
    <property type="match status" value="1"/>
</dbReference>
<protein>
    <recommendedName>
        <fullName evidence="1">BRCT domain-containing protein</fullName>
    </recommendedName>
</protein>
<dbReference type="CDD" id="cd17724">
    <property type="entry name" value="BRCT_p53bp1_rpt2"/>
    <property type="match status" value="1"/>
</dbReference>
<evidence type="ECO:0000259" key="1">
    <source>
        <dbReference type="PROSITE" id="PS50172"/>
    </source>
</evidence>
<dbReference type="PANTHER" id="PTHR15321">
    <property type="entry name" value="TUMOR SUPPRESSOR P53-BINDING PROTEIN 1"/>
    <property type="match status" value="1"/>
</dbReference>
<gene>
    <name evidence="2" type="ORF">XENOCAPTIV_006201</name>
</gene>
<dbReference type="InterPro" id="IPR047252">
    <property type="entry name" value="TP53BP1-like"/>
</dbReference>
<proteinExistence type="predicted"/>
<evidence type="ECO:0000313" key="3">
    <source>
        <dbReference type="Proteomes" id="UP001434883"/>
    </source>
</evidence>
<reference evidence="2 3" key="1">
    <citation type="submission" date="2021-06" db="EMBL/GenBank/DDBJ databases">
        <authorList>
            <person name="Palmer J.M."/>
        </authorList>
    </citation>
    <scope>NUCLEOTIDE SEQUENCE [LARGE SCALE GENOMIC DNA]</scope>
    <source>
        <strain evidence="2 3">XC_2019</strain>
        <tissue evidence="2">Muscle</tissue>
    </source>
</reference>
<dbReference type="PROSITE" id="PS50172">
    <property type="entry name" value="BRCT"/>
    <property type="match status" value="1"/>
</dbReference>
<comment type="caution">
    <text evidence="2">The sequence shown here is derived from an EMBL/GenBank/DDBJ whole genome shotgun (WGS) entry which is preliminary data.</text>
</comment>